<feature type="compositionally biased region" description="Polar residues" evidence="1">
    <location>
        <begin position="137"/>
        <end position="150"/>
    </location>
</feature>
<feature type="region of interest" description="Disordered" evidence="1">
    <location>
        <begin position="115"/>
        <end position="155"/>
    </location>
</feature>
<sequence>MTDQRHVLFEELWQRDTIPFDDIELPQGSYSVSADARDNLLQQFLSNSEEPDSDLTIINGNNPMFNSSYANRLKQKARNLNWKDLGLSELLSKSDHIPDRTILQRPRFGDVRALEEGSLDSSEDDRAVDAMGPPQNIEAQSSFDTSSNANNDDEFAAGNATFESTAGLSVNRRIQQQGPMMTPVVNNRTISQNLETMNSFSSHLKRHHSGVEHGGGRVASIGNRSVSDDYENSESTHARLIR</sequence>
<evidence type="ECO:0000256" key="1">
    <source>
        <dbReference type="SAM" id="MobiDB-lite"/>
    </source>
</evidence>
<keyword evidence="3" id="KW-1185">Reference proteome</keyword>
<dbReference type="AlphaFoldDB" id="A0A448YGI9"/>
<dbReference type="InParanoid" id="A0A448YGI9"/>
<protein>
    <submittedName>
        <fullName evidence="2">DEKNAAC100716</fullName>
    </submittedName>
</protein>
<accession>A0A448YGI9</accession>
<feature type="region of interest" description="Disordered" evidence="1">
    <location>
        <begin position="206"/>
        <end position="242"/>
    </location>
</feature>
<dbReference type="OrthoDB" id="4023481at2759"/>
<dbReference type="EMBL" id="CAACVR010000001">
    <property type="protein sequence ID" value="VEU20019.1"/>
    <property type="molecule type" value="Genomic_DNA"/>
</dbReference>
<proteinExistence type="predicted"/>
<evidence type="ECO:0000313" key="2">
    <source>
        <dbReference type="EMBL" id="VEU20019.1"/>
    </source>
</evidence>
<organism evidence="2 3">
    <name type="scientific">Brettanomyces naardenensis</name>
    <name type="common">Yeast</name>
    <dbReference type="NCBI Taxonomy" id="13370"/>
    <lineage>
        <taxon>Eukaryota</taxon>
        <taxon>Fungi</taxon>
        <taxon>Dikarya</taxon>
        <taxon>Ascomycota</taxon>
        <taxon>Saccharomycotina</taxon>
        <taxon>Pichiomycetes</taxon>
        <taxon>Pichiales</taxon>
        <taxon>Pichiaceae</taxon>
        <taxon>Brettanomyces</taxon>
    </lineage>
</organism>
<reference evidence="2 3" key="1">
    <citation type="submission" date="2018-12" db="EMBL/GenBank/DDBJ databases">
        <authorList>
            <person name="Tiukova I."/>
            <person name="Dainat J."/>
        </authorList>
    </citation>
    <scope>NUCLEOTIDE SEQUENCE [LARGE SCALE GENOMIC DNA]</scope>
</reference>
<name>A0A448YGI9_BRENA</name>
<dbReference type="Proteomes" id="UP000290900">
    <property type="component" value="Unassembled WGS sequence"/>
</dbReference>
<gene>
    <name evidence="2" type="ORF">BRENAR_LOCUS754</name>
</gene>
<evidence type="ECO:0000313" key="3">
    <source>
        <dbReference type="Proteomes" id="UP000290900"/>
    </source>
</evidence>